<dbReference type="EMBL" id="CH933807">
    <property type="protein sequence ID" value="KRG02918.1"/>
    <property type="molecule type" value="Genomic_DNA"/>
</dbReference>
<keyword evidence="4" id="KW-0736">Signalosome</keyword>
<evidence type="ECO:0000259" key="7">
    <source>
        <dbReference type="Pfam" id="PF10602"/>
    </source>
</evidence>
<evidence type="ECO:0000313" key="9">
    <source>
        <dbReference type="Proteomes" id="UP000009192"/>
    </source>
</evidence>
<evidence type="ECO:0000256" key="2">
    <source>
        <dbReference type="ARBA" id="ARBA00004496"/>
    </source>
</evidence>
<dbReference type="KEGG" id="dmo:Dmoj_GI13139"/>
<evidence type="ECO:0000256" key="6">
    <source>
        <dbReference type="SAM" id="MobiDB-lite"/>
    </source>
</evidence>
<organism evidence="8 9">
    <name type="scientific">Drosophila mojavensis</name>
    <name type="common">Fruit fly</name>
    <dbReference type="NCBI Taxonomy" id="7230"/>
    <lineage>
        <taxon>Eukaryota</taxon>
        <taxon>Metazoa</taxon>
        <taxon>Ecdysozoa</taxon>
        <taxon>Arthropoda</taxon>
        <taxon>Hexapoda</taxon>
        <taxon>Insecta</taxon>
        <taxon>Pterygota</taxon>
        <taxon>Neoptera</taxon>
        <taxon>Endopterygota</taxon>
        <taxon>Diptera</taxon>
        <taxon>Brachycera</taxon>
        <taxon>Muscomorpha</taxon>
        <taxon>Ephydroidea</taxon>
        <taxon>Drosophilidae</taxon>
        <taxon>Drosophila</taxon>
    </lineage>
</organism>
<dbReference type="Pfam" id="PF10602">
    <property type="entry name" value="RPN7"/>
    <property type="match status" value="1"/>
</dbReference>
<dbReference type="InterPro" id="IPR019585">
    <property type="entry name" value="Rpn7/CSN1"/>
</dbReference>
<keyword evidence="9" id="KW-1185">Reference proteome</keyword>
<evidence type="ECO:0000256" key="4">
    <source>
        <dbReference type="ARBA" id="ARBA00022790"/>
    </source>
</evidence>
<comment type="subcellular location">
    <subcellularLocation>
        <location evidence="2">Cytoplasm</location>
    </subcellularLocation>
    <subcellularLocation>
        <location evidence="1">Nucleus</location>
    </subcellularLocation>
</comment>
<evidence type="ECO:0000256" key="5">
    <source>
        <dbReference type="ARBA" id="ARBA00023242"/>
    </source>
</evidence>
<keyword evidence="5" id="KW-0539">Nucleus</keyword>
<keyword evidence="3" id="KW-0963">Cytoplasm</keyword>
<dbReference type="Proteomes" id="UP000009192">
    <property type="component" value="Unassembled WGS sequence"/>
</dbReference>
<sequence>MLSGLSICRIYIGMISGSVSLMCSENERSLVRATTVSQCPIVEDPQIELVSYAKRYMDIARLIRLRFIAQVCPKLRMEALELAIIHVKKTYNVKMYEELYRTLCTERERSMSVAEAQAEAVDEASSSSGSASGQAGKAKRESGEAHKYDAYWVEDNTMEATLLLQELDAELNFKKSNSGSAYVRRVLEEIGDYHVKSGNLQMAVKFYARTRPYCTSSDNVIEMFRNLIRVSIFMANWWHVLSYIDEAKQYALGYPNLARSVPAQLSCAAGLANMSLKIYKTAAHCFLLTPYDQYDYNKIVAPQDVAIYAGLCGLATLEPEMLRLGCFNSEKFKPFFAQSPIMWDILAKFFNNQFDHCERLLHELESRVRLDIYVAPHVDALYSKIQAHIQDRRHTYVAPSTESSATSLLETRVTQKETSIYFKDDL</sequence>
<dbReference type="GO" id="GO:0005737">
    <property type="term" value="C:cytoplasm"/>
    <property type="evidence" value="ECO:0007669"/>
    <property type="project" value="UniProtKB-SubCell"/>
</dbReference>
<feature type="domain" description="26S proteasome regulatory subunit Rpn7 N-terminal" evidence="7">
    <location>
        <begin position="149"/>
        <end position="320"/>
    </location>
</feature>
<dbReference type="AlphaFoldDB" id="A0A0Q9X4D7"/>
<dbReference type="FunCoup" id="A0A0Q9X4D7">
    <property type="interactions" value="9"/>
</dbReference>
<feature type="compositionally biased region" description="Low complexity" evidence="6">
    <location>
        <begin position="115"/>
        <end position="136"/>
    </location>
</feature>
<dbReference type="InterPro" id="IPR045135">
    <property type="entry name" value="Rpn7_N"/>
</dbReference>
<proteinExistence type="predicted"/>
<protein>
    <submittedName>
        <fullName evidence="8">Uncharacterized protein, isoform B</fullName>
    </submittedName>
</protein>
<accession>A0A0Q9X4D7</accession>
<name>A0A0Q9X4D7_DROMO</name>
<dbReference type="PANTHER" id="PTHR14145:SF2">
    <property type="entry name" value="COP9 SIGNALOSOME COMPLEX SUBUNIT 1"/>
    <property type="match status" value="1"/>
</dbReference>
<evidence type="ECO:0000313" key="8">
    <source>
        <dbReference type="EMBL" id="KRG02918.1"/>
    </source>
</evidence>
<feature type="region of interest" description="Disordered" evidence="6">
    <location>
        <begin position="115"/>
        <end position="141"/>
    </location>
</feature>
<dbReference type="Gene3D" id="1.25.40.570">
    <property type="match status" value="1"/>
</dbReference>
<dbReference type="OrthoDB" id="422427at2759"/>
<dbReference type="GO" id="GO:0008180">
    <property type="term" value="C:COP9 signalosome"/>
    <property type="evidence" value="ECO:0007669"/>
    <property type="project" value="UniProtKB-KW"/>
</dbReference>
<dbReference type="SMR" id="A0A0Q9X4D7"/>
<evidence type="ECO:0000256" key="1">
    <source>
        <dbReference type="ARBA" id="ARBA00004123"/>
    </source>
</evidence>
<gene>
    <name evidence="8" type="primary">Dmoj\GI13139</name>
    <name evidence="8" type="ORF">Dmoj_GI13139</name>
</gene>
<reference evidence="8 9" key="1">
    <citation type="journal article" date="2007" name="Nature">
        <title>Evolution of genes and genomes on the Drosophila phylogeny.</title>
        <authorList>
            <consortium name="Drosophila 12 Genomes Consortium"/>
            <person name="Clark A.G."/>
            <person name="Eisen M.B."/>
            <person name="Smith D.R."/>
            <person name="Bergman C.M."/>
            <person name="Oliver B."/>
            <person name="Markow T.A."/>
            <person name="Kaufman T.C."/>
            <person name="Kellis M."/>
            <person name="Gelbart W."/>
            <person name="Iyer V.N."/>
            <person name="Pollard D.A."/>
            <person name="Sackton T.B."/>
            <person name="Larracuente A.M."/>
            <person name="Singh N.D."/>
            <person name="Abad J.P."/>
            <person name="Abt D.N."/>
            <person name="Adryan B."/>
            <person name="Aguade M."/>
            <person name="Akashi H."/>
            <person name="Anderson W.W."/>
            <person name="Aquadro C.F."/>
            <person name="Ardell D.H."/>
            <person name="Arguello R."/>
            <person name="Artieri C.G."/>
            <person name="Barbash D.A."/>
            <person name="Barker D."/>
            <person name="Barsanti P."/>
            <person name="Batterham P."/>
            <person name="Batzoglou S."/>
            <person name="Begun D."/>
            <person name="Bhutkar A."/>
            <person name="Blanco E."/>
            <person name="Bosak S.A."/>
            <person name="Bradley R.K."/>
            <person name="Brand A.D."/>
            <person name="Brent M.R."/>
            <person name="Brooks A.N."/>
            <person name="Brown R.H."/>
            <person name="Butlin R.K."/>
            <person name="Caggese C."/>
            <person name="Calvi B.R."/>
            <person name="Bernardo de Carvalho A."/>
            <person name="Caspi A."/>
            <person name="Castrezana S."/>
            <person name="Celniker S.E."/>
            <person name="Chang J.L."/>
            <person name="Chapple C."/>
            <person name="Chatterji S."/>
            <person name="Chinwalla A."/>
            <person name="Civetta A."/>
            <person name="Clifton S.W."/>
            <person name="Comeron J.M."/>
            <person name="Costello J.C."/>
            <person name="Coyne J.A."/>
            <person name="Daub J."/>
            <person name="David R.G."/>
            <person name="Delcher A.L."/>
            <person name="Delehaunty K."/>
            <person name="Do C.B."/>
            <person name="Ebling H."/>
            <person name="Edwards K."/>
            <person name="Eickbush T."/>
            <person name="Evans J.D."/>
            <person name="Filipski A."/>
            <person name="Findeiss S."/>
            <person name="Freyhult E."/>
            <person name="Fulton L."/>
            <person name="Fulton R."/>
            <person name="Garcia A.C."/>
            <person name="Gardiner A."/>
            <person name="Garfield D.A."/>
            <person name="Garvin B.E."/>
            <person name="Gibson G."/>
            <person name="Gilbert D."/>
            <person name="Gnerre S."/>
            <person name="Godfrey J."/>
            <person name="Good R."/>
            <person name="Gotea V."/>
            <person name="Gravely B."/>
            <person name="Greenberg A.J."/>
            <person name="Griffiths-Jones S."/>
            <person name="Gross S."/>
            <person name="Guigo R."/>
            <person name="Gustafson E.A."/>
            <person name="Haerty W."/>
            <person name="Hahn M.W."/>
            <person name="Halligan D.L."/>
            <person name="Halpern A.L."/>
            <person name="Halter G.M."/>
            <person name="Han M.V."/>
            <person name="Heger A."/>
            <person name="Hillier L."/>
            <person name="Hinrichs A.S."/>
            <person name="Holmes I."/>
            <person name="Hoskins R.A."/>
            <person name="Hubisz M.J."/>
            <person name="Hultmark D."/>
            <person name="Huntley M.A."/>
            <person name="Jaffe D.B."/>
            <person name="Jagadeeshan S."/>
            <person name="Jeck W.R."/>
            <person name="Johnson J."/>
            <person name="Jones C.D."/>
            <person name="Jordan W.C."/>
            <person name="Karpen G.H."/>
            <person name="Kataoka E."/>
            <person name="Keightley P.D."/>
            <person name="Kheradpour P."/>
            <person name="Kirkness E.F."/>
            <person name="Koerich L.B."/>
            <person name="Kristiansen K."/>
            <person name="Kudrna D."/>
            <person name="Kulathinal R.J."/>
            <person name="Kumar S."/>
            <person name="Kwok R."/>
            <person name="Lander E."/>
            <person name="Langley C.H."/>
            <person name="Lapoint R."/>
            <person name="Lazzaro B.P."/>
            <person name="Lee S.J."/>
            <person name="Levesque L."/>
            <person name="Li R."/>
            <person name="Lin C.F."/>
            <person name="Lin M.F."/>
            <person name="Lindblad-Toh K."/>
            <person name="Llopart A."/>
            <person name="Long M."/>
            <person name="Low L."/>
            <person name="Lozovsky E."/>
            <person name="Lu J."/>
            <person name="Luo M."/>
            <person name="Machado C.A."/>
            <person name="Makalowski W."/>
            <person name="Marzo M."/>
            <person name="Matsuda M."/>
            <person name="Matzkin L."/>
            <person name="McAllister B."/>
            <person name="McBride C.S."/>
            <person name="McKernan B."/>
            <person name="McKernan K."/>
            <person name="Mendez-Lago M."/>
            <person name="Minx P."/>
            <person name="Mollenhauer M.U."/>
            <person name="Montooth K."/>
            <person name="Mount S.M."/>
            <person name="Mu X."/>
            <person name="Myers E."/>
            <person name="Negre B."/>
            <person name="Newfeld S."/>
            <person name="Nielsen R."/>
            <person name="Noor M.A."/>
            <person name="O'Grady P."/>
            <person name="Pachter L."/>
            <person name="Papaceit M."/>
            <person name="Parisi M.J."/>
            <person name="Parisi M."/>
            <person name="Parts L."/>
            <person name="Pedersen J.S."/>
            <person name="Pesole G."/>
            <person name="Phillippy A.M."/>
            <person name="Ponting C.P."/>
            <person name="Pop M."/>
            <person name="Porcelli D."/>
            <person name="Powell J.R."/>
            <person name="Prohaska S."/>
            <person name="Pruitt K."/>
            <person name="Puig M."/>
            <person name="Quesneville H."/>
            <person name="Ram K.R."/>
            <person name="Rand D."/>
            <person name="Rasmussen M.D."/>
            <person name="Reed L.K."/>
            <person name="Reenan R."/>
            <person name="Reily A."/>
            <person name="Remington K.A."/>
            <person name="Rieger T.T."/>
            <person name="Ritchie M.G."/>
            <person name="Robin C."/>
            <person name="Rogers Y.H."/>
            <person name="Rohde C."/>
            <person name="Rozas J."/>
            <person name="Rubenfield M.J."/>
            <person name="Ruiz A."/>
            <person name="Russo S."/>
            <person name="Salzberg S.L."/>
            <person name="Sanchez-Gracia A."/>
            <person name="Saranga D.J."/>
            <person name="Sato H."/>
            <person name="Schaeffer S.W."/>
            <person name="Schatz M.C."/>
            <person name="Schlenke T."/>
            <person name="Schwartz R."/>
            <person name="Segarra C."/>
            <person name="Singh R.S."/>
            <person name="Sirot L."/>
            <person name="Sirota M."/>
            <person name="Sisneros N.B."/>
            <person name="Smith C.D."/>
            <person name="Smith T.F."/>
            <person name="Spieth J."/>
            <person name="Stage D.E."/>
            <person name="Stark A."/>
            <person name="Stephan W."/>
            <person name="Strausberg R.L."/>
            <person name="Strempel S."/>
            <person name="Sturgill D."/>
            <person name="Sutton G."/>
            <person name="Sutton G.G."/>
            <person name="Tao W."/>
            <person name="Teichmann S."/>
            <person name="Tobari Y.N."/>
            <person name="Tomimura Y."/>
            <person name="Tsolas J.M."/>
            <person name="Valente V.L."/>
            <person name="Venter E."/>
            <person name="Venter J.C."/>
            <person name="Vicario S."/>
            <person name="Vieira F.G."/>
            <person name="Vilella A.J."/>
            <person name="Villasante A."/>
            <person name="Walenz B."/>
            <person name="Wang J."/>
            <person name="Wasserman M."/>
            <person name="Watts T."/>
            <person name="Wilson D."/>
            <person name="Wilson R.K."/>
            <person name="Wing R.A."/>
            <person name="Wolfner M.F."/>
            <person name="Wong A."/>
            <person name="Wong G.K."/>
            <person name="Wu C.I."/>
            <person name="Wu G."/>
            <person name="Yamamoto D."/>
            <person name="Yang H.P."/>
            <person name="Yang S.P."/>
            <person name="Yorke J.A."/>
            <person name="Yoshida K."/>
            <person name="Zdobnov E."/>
            <person name="Zhang P."/>
            <person name="Zhang Y."/>
            <person name="Zimin A.V."/>
            <person name="Baldwin J."/>
            <person name="Abdouelleil A."/>
            <person name="Abdulkadir J."/>
            <person name="Abebe A."/>
            <person name="Abera B."/>
            <person name="Abreu J."/>
            <person name="Acer S.C."/>
            <person name="Aftuck L."/>
            <person name="Alexander A."/>
            <person name="An P."/>
            <person name="Anderson E."/>
            <person name="Anderson S."/>
            <person name="Arachi H."/>
            <person name="Azer M."/>
            <person name="Bachantsang P."/>
            <person name="Barry A."/>
            <person name="Bayul T."/>
            <person name="Berlin A."/>
            <person name="Bessette D."/>
            <person name="Bloom T."/>
            <person name="Blye J."/>
            <person name="Boguslavskiy L."/>
            <person name="Bonnet C."/>
            <person name="Boukhgalter B."/>
            <person name="Bourzgui I."/>
            <person name="Brown A."/>
            <person name="Cahill P."/>
            <person name="Channer S."/>
            <person name="Cheshatsang Y."/>
            <person name="Chuda L."/>
            <person name="Citroen M."/>
            <person name="Collymore A."/>
            <person name="Cooke P."/>
            <person name="Costello M."/>
            <person name="D'Aco K."/>
            <person name="Daza R."/>
            <person name="De Haan G."/>
            <person name="DeGray S."/>
            <person name="DeMaso C."/>
            <person name="Dhargay N."/>
            <person name="Dooley K."/>
            <person name="Dooley E."/>
            <person name="Doricent M."/>
            <person name="Dorje P."/>
            <person name="Dorjee K."/>
            <person name="Dupes A."/>
            <person name="Elong R."/>
            <person name="Falk J."/>
            <person name="Farina A."/>
            <person name="Faro S."/>
            <person name="Ferguson D."/>
            <person name="Fisher S."/>
            <person name="Foley C.D."/>
            <person name="Franke A."/>
            <person name="Friedrich D."/>
            <person name="Gadbois L."/>
            <person name="Gearin G."/>
            <person name="Gearin C.R."/>
            <person name="Giannoukos G."/>
            <person name="Goode T."/>
            <person name="Graham J."/>
            <person name="Grandbois E."/>
            <person name="Grewal S."/>
            <person name="Gyaltsen K."/>
            <person name="Hafez N."/>
            <person name="Hagos B."/>
            <person name="Hall J."/>
            <person name="Henson C."/>
            <person name="Hollinger A."/>
            <person name="Honan T."/>
            <person name="Huard M.D."/>
            <person name="Hughes L."/>
            <person name="Hurhula B."/>
            <person name="Husby M.E."/>
            <person name="Kamat A."/>
            <person name="Kanga B."/>
            <person name="Kashin S."/>
            <person name="Khazanovich D."/>
            <person name="Kisner P."/>
            <person name="Lance K."/>
            <person name="Lara M."/>
            <person name="Lee W."/>
            <person name="Lennon N."/>
            <person name="Letendre F."/>
            <person name="LeVine R."/>
            <person name="Lipovsky A."/>
            <person name="Liu X."/>
            <person name="Liu J."/>
            <person name="Liu S."/>
            <person name="Lokyitsang T."/>
            <person name="Lokyitsang Y."/>
            <person name="Lubonja R."/>
            <person name="Lui A."/>
            <person name="MacDonald P."/>
            <person name="Magnisalis V."/>
            <person name="Maru K."/>
            <person name="Matthews C."/>
            <person name="McCusker W."/>
            <person name="McDonough S."/>
            <person name="Mehta T."/>
            <person name="Meldrim J."/>
            <person name="Meneus L."/>
            <person name="Mihai O."/>
            <person name="Mihalev A."/>
            <person name="Mihova T."/>
            <person name="Mittelman R."/>
            <person name="Mlenga V."/>
            <person name="Montmayeur A."/>
            <person name="Mulrain L."/>
            <person name="Navidi A."/>
            <person name="Naylor J."/>
            <person name="Negash T."/>
            <person name="Nguyen T."/>
            <person name="Nguyen N."/>
            <person name="Nicol R."/>
            <person name="Norbu C."/>
            <person name="Norbu N."/>
            <person name="Novod N."/>
            <person name="O'Neill B."/>
            <person name="Osman S."/>
            <person name="Markiewicz E."/>
            <person name="Oyono O.L."/>
            <person name="Patti C."/>
            <person name="Phunkhang P."/>
            <person name="Pierre F."/>
            <person name="Priest M."/>
            <person name="Raghuraman S."/>
            <person name="Rege F."/>
            <person name="Reyes R."/>
            <person name="Rise C."/>
            <person name="Rogov P."/>
            <person name="Ross K."/>
            <person name="Ryan E."/>
            <person name="Settipalli S."/>
            <person name="Shea T."/>
            <person name="Sherpa N."/>
            <person name="Shi L."/>
            <person name="Shih D."/>
            <person name="Sparrow T."/>
            <person name="Spaulding J."/>
            <person name="Stalker J."/>
            <person name="Stange-Thomann N."/>
            <person name="Stavropoulos S."/>
            <person name="Stone C."/>
            <person name="Strader C."/>
            <person name="Tesfaye S."/>
            <person name="Thomson T."/>
            <person name="Thoulutsang Y."/>
            <person name="Thoulutsang D."/>
            <person name="Topham K."/>
            <person name="Topping I."/>
            <person name="Tsamla T."/>
            <person name="Vassiliev H."/>
            <person name="Vo A."/>
            <person name="Wangchuk T."/>
            <person name="Wangdi T."/>
            <person name="Weiand M."/>
            <person name="Wilkinson J."/>
            <person name="Wilson A."/>
            <person name="Yadav S."/>
            <person name="Young G."/>
            <person name="Yu Q."/>
            <person name="Zembek L."/>
            <person name="Zhong D."/>
            <person name="Zimmer A."/>
            <person name="Zwirko Z."/>
            <person name="Jaffe D.B."/>
            <person name="Alvarez P."/>
            <person name="Brockman W."/>
            <person name="Butler J."/>
            <person name="Chin C."/>
            <person name="Gnerre S."/>
            <person name="Grabherr M."/>
            <person name="Kleber M."/>
            <person name="Mauceli E."/>
            <person name="MacCallum I."/>
        </authorList>
    </citation>
    <scope>NUCLEOTIDE SEQUENCE [LARGE SCALE GENOMIC DNA]</scope>
    <source>
        <strain evidence="9">Tucson 15081-1352.22</strain>
    </source>
</reference>
<dbReference type="InParanoid" id="A0A0Q9X4D7"/>
<dbReference type="PANTHER" id="PTHR14145">
    <property type="entry name" value="26S PROTESOME SUBUNIT 6"/>
    <property type="match status" value="1"/>
</dbReference>
<evidence type="ECO:0000256" key="3">
    <source>
        <dbReference type="ARBA" id="ARBA00022490"/>
    </source>
</evidence>